<comment type="caution">
    <text evidence="2">The sequence shown here is derived from an EMBL/GenBank/DDBJ whole genome shotgun (WGS) entry which is preliminary data.</text>
</comment>
<feature type="region of interest" description="Disordered" evidence="1">
    <location>
        <begin position="596"/>
        <end position="684"/>
    </location>
</feature>
<accession>A0A167VNP8</accession>
<keyword evidence="3" id="KW-1185">Reference proteome</keyword>
<dbReference type="EMBL" id="AZHD01000006">
    <property type="protein sequence ID" value="OAA62824.1"/>
    <property type="molecule type" value="Genomic_DNA"/>
</dbReference>
<feature type="compositionally biased region" description="Polar residues" evidence="1">
    <location>
        <begin position="74"/>
        <end position="98"/>
    </location>
</feature>
<dbReference type="STRING" id="1081102.A0A167VNP8"/>
<name>A0A167VNP8_9HYPO</name>
<dbReference type="AlphaFoldDB" id="A0A167VNP8"/>
<feature type="region of interest" description="Disordered" evidence="1">
    <location>
        <begin position="254"/>
        <end position="454"/>
    </location>
</feature>
<feature type="compositionally biased region" description="Low complexity" evidence="1">
    <location>
        <begin position="609"/>
        <end position="630"/>
    </location>
</feature>
<proteinExistence type="predicted"/>
<feature type="compositionally biased region" description="Low complexity" evidence="1">
    <location>
        <begin position="175"/>
        <end position="191"/>
    </location>
</feature>
<evidence type="ECO:0000313" key="3">
    <source>
        <dbReference type="Proteomes" id="UP000076874"/>
    </source>
</evidence>
<reference evidence="2 3" key="1">
    <citation type="journal article" date="2016" name="Genome Biol. Evol.">
        <title>Divergent and convergent evolution of fungal pathogenicity.</title>
        <authorList>
            <person name="Shang Y."/>
            <person name="Xiao G."/>
            <person name="Zheng P."/>
            <person name="Cen K."/>
            <person name="Zhan S."/>
            <person name="Wang C."/>
        </authorList>
    </citation>
    <scope>NUCLEOTIDE SEQUENCE [LARGE SCALE GENOMIC DNA]</scope>
    <source>
        <strain evidence="2 3">RCEF 264</strain>
    </source>
</reference>
<organism evidence="2 3">
    <name type="scientific">Niveomyces insectorum RCEF 264</name>
    <dbReference type="NCBI Taxonomy" id="1081102"/>
    <lineage>
        <taxon>Eukaryota</taxon>
        <taxon>Fungi</taxon>
        <taxon>Dikarya</taxon>
        <taxon>Ascomycota</taxon>
        <taxon>Pezizomycotina</taxon>
        <taxon>Sordariomycetes</taxon>
        <taxon>Hypocreomycetidae</taxon>
        <taxon>Hypocreales</taxon>
        <taxon>Cordycipitaceae</taxon>
        <taxon>Niveomyces</taxon>
    </lineage>
</organism>
<feature type="compositionally biased region" description="Low complexity" evidence="1">
    <location>
        <begin position="284"/>
        <end position="302"/>
    </location>
</feature>
<feature type="region of interest" description="Disordered" evidence="1">
    <location>
        <begin position="167"/>
        <end position="193"/>
    </location>
</feature>
<feature type="compositionally biased region" description="Low complexity" evidence="1">
    <location>
        <begin position="99"/>
        <end position="120"/>
    </location>
</feature>
<feature type="region of interest" description="Disordered" evidence="1">
    <location>
        <begin position="74"/>
        <end position="132"/>
    </location>
</feature>
<evidence type="ECO:0000256" key="1">
    <source>
        <dbReference type="SAM" id="MobiDB-lite"/>
    </source>
</evidence>
<gene>
    <name evidence="2" type="ORF">SPI_04364</name>
</gene>
<sequence>MQGSRSSSSSSSRSDANRNGINIGNNIGISIIHNDVGGGGCSTASSAMAAYATHHDLAPYSAVSNFTLPSTADSTLLTPTSNSGSPSSRHQTFQETAEQQQQLQLQPQPQPQQQQQQQQPANKRYQQHNSHDFPSKAAKTVQSFVVDPSSPSFAPQAVVNQRYPHHRFQGSYSPQQQQQQQQQHQLQQQQLTPPATSRMLYPYAVTASSQAEQTSSAPPYELNSYVHATAKDDDIPQQIEPYFSGYSVTGPSEDPGHAAMEYPFMNPQAGGFYQQRPLPPPQPGYATQQQQQQQQQQQPQPQLGMAGAPMHQAHQPPHGLAPILSQPHPTQFRPGRSAVEMPGYRDPSSFQATGHADHSPFVHPGEVAPDGRRQMHTAGNVAQAAAADRTRPGRQTNANGDVGLLSRNDGNNNDNNNASNANNDASYSPTRGGSKTEGPRVTFQTTEQPAGKTPATIETIAETIPAVSTKLPYAVLSDKASEEDRLLFELHQQHRGARGKGMWDSVANQFAERRPGSSGTARLQMKFTRAFRKHIMWPEDELARLLEVYREEEAQRFSRLNAALKEKGGGVVWDWKPVDLEMVLVRLGLEEPLSDESTKIRRRRRSVLRRQSSLVSPASQAAAVQQQQQQQPPPPAHQQDSAAMMATPWATGYGPVAGTHHGQYPLPQPHQHHHTHNPAAQPQYDMNTSSAAFQHGVTYTSDQENEILDQLERKYPGDIVDDDASSDSGDQRDELRMLDAAAAAHAQVSAGPSAEGAVGVGGGTSLPLPPPSSVVAGAHYGLTSNLPSRDDRMAREAYEQLNAQRVKAEAPYR</sequence>
<evidence type="ECO:0000313" key="2">
    <source>
        <dbReference type="EMBL" id="OAA62824.1"/>
    </source>
</evidence>
<feature type="compositionally biased region" description="Low complexity" evidence="1">
    <location>
        <begin position="406"/>
        <end position="426"/>
    </location>
</feature>
<dbReference type="Proteomes" id="UP000076874">
    <property type="component" value="Unassembled WGS sequence"/>
</dbReference>
<protein>
    <submittedName>
        <fullName evidence="2">Uncharacterized protein</fullName>
    </submittedName>
</protein>
<dbReference type="OrthoDB" id="5421421at2759"/>